<keyword evidence="1" id="KW-0175">Coiled coil</keyword>
<evidence type="ECO:0000259" key="2">
    <source>
        <dbReference type="Pfam" id="PF25164"/>
    </source>
</evidence>
<organism evidence="3">
    <name type="scientific">marine sediment metagenome</name>
    <dbReference type="NCBI Taxonomy" id="412755"/>
    <lineage>
        <taxon>unclassified sequences</taxon>
        <taxon>metagenomes</taxon>
        <taxon>ecological metagenomes</taxon>
    </lineage>
</organism>
<dbReference type="AlphaFoldDB" id="A0A0F9WJP3"/>
<dbReference type="Pfam" id="PF25164">
    <property type="entry name" value="CoiA_N"/>
    <property type="match status" value="1"/>
</dbReference>
<evidence type="ECO:0000256" key="1">
    <source>
        <dbReference type="SAM" id="Coils"/>
    </source>
</evidence>
<accession>A0A0F9WJP3</accession>
<protein>
    <recommendedName>
        <fullName evidence="2">Competence protein CoiA-like N-terminal domain-containing protein</fullName>
    </recommendedName>
</protein>
<gene>
    <name evidence="3" type="ORF">LCGC14_0270850</name>
</gene>
<feature type="coiled-coil region" evidence="1">
    <location>
        <begin position="209"/>
        <end position="250"/>
    </location>
</feature>
<reference evidence="3" key="1">
    <citation type="journal article" date="2015" name="Nature">
        <title>Complex archaea that bridge the gap between prokaryotes and eukaryotes.</title>
        <authorList>
            <person name="Spang A."/>
            <person name="Saw J.H."/>
            <person name="Jorgensen S.L."/>
            <person name="Zaremba-Niedzwiedzka K."/>
            <person name="Martijn J."/>
            <person name="Lind A.E."/>
            <person name="van Eijk R."/>
            <person name="Schleper C."/>
            <person name="Guy L."/>
            <person name="Ettema T.J."/>
        </authorList>
    </citation>
    <scope>NUCLEOTIDE SEQUENCE</scope>
</reference>
<evidence type="ECO:0000313" key="3">
    <source>
        <dbReference type="EMBL" id="KKN86216.1"/>
    </source>
</evidence>
<proteinExistence type="predicted"/>
<sequence length="695" mass="77636">MPDYSKVIAYRDKLHFTPAKESPRTLYGKKRDGKFYHVSKVANGLACDCVCPDCKTELIAKQGPEKIWHFSHVAHGVNCANPGETALHFNAKQIIEENGGLDICGFINEWDRRPVSFSSIEVEKYQDGIRPDLVGNDPSDGFGDYMVIEILVTHAVGEEKRKILAERDAPALEIDLSGVSHSLTWSELKQQILTDAPRRWLHHPEVERLKKIRAERAAAADELRRAARAAEHLRRMATEQEREAREAHETACYETLIAAFHRPPADLDIPEKLTLKIDNWAAVGIDLSKDADLPTSFDVPPAVWRATVMEGFSPWFEGVPDEACAESFSDAVACNRHLVKPEFIPGDTHLMARAIQMDPGVLAYRYYRDLPKRETLQERWRAIDNVRSELRELNDQMGDMGISLSLHNTPVSDVSSLDIARATTLAGKDTAQEAITRITTLLDQAFLNAPDDADLVTLTKAGFSYSDATGIYHSFVHLPDVLGPAKLHNIESALRTAMERLEPHRTGVLQYLKENCSNDIAKAFLASPAIGLVSKQALHRDLNEVVHGTSSQKNLDLNALVRSRIRVLTELREYLQHGFSLAALIGSKSASDTLMMNFITALPDDLRRAGLTSTLARLRASETKTTHLIERTLGSRIKYGADFMDRCIITCYPDSEVTMAEAFATSNQEAIARFDRNLFISMTAPWWVEKIESAA</sequence>
<dbReference type="InterPro" id="IPR057253">
    <property type="entry name" value="CoiA-like_N"/>
</dbReference>
<feature type="domain" description="Competence protein CoiA-like N-terminal" evidence="2">
    <location>
        <begin position="49"/>
        <end position="75"/>
    </location>
</feature>
<comment type="caution">
    <text evidence="3">The sequence shown here is derived from an EMBL/GenBank/DDBJ whole genome shotgun (WGS) entry which is preliminary data.</text>
</comment>
<dbReference type="EMBL" id="LAZR01000150">
    <property type="protein sequence ID" value="KKN86216.1"/>
    <property type="molecule type" value="Genomic_DNA"/>
</dbReference>
<name>A0A0F9WJP3_9ZZZZ</name>